<feature type="domain" description="EngC GTPase" evidence="4">
    <location>
        <begin position="1279"/>
        <end position="1496"/>
    </location>
</feature>
<proteinExistence type="inferred from homology"/>
<comment type="caution">
    <text evidence="6">The sequence shown here is derived from an EMBL/GenBank/DDBJ whole genome shotgun (WGS) entry which is preliminary data.</text>
</comment>
<dbReference type="EMBL" id="JALJOQ010000004">
    <property type="protein sequence ID" value="KAK9813567.1"/>
    <property type="molecule type" value="Genomic_DNA"/>
</dbReference>
<evidence type="ECO:0008006" key="8">
    <source>
        <dbReference type="Google" id="ProtNLM"/>
    </source>
</evidence>
<dbReference type="PANTHER" id="PTHR32120">
    <property type="entry name" value="SMALL RIBOSOMAL SUBUNIT BIOGENESIS GTPASE RSGA"/>
    <property type="match status" value="1"/>
</dbReference>
<dbReference type="Gene3D" id="1.10.40.50">
    <property type="entry name" value="Probable gtpase engc, domain 3"/>
    <property type="match status" value="1"/>
</dbReference>
<name>A0AAW1PZQ8_9CHLO</name>
<dbReference type="NCBIfam" id="TIGR00157">
    <property type="entry name" value="ribosome small subunit-dependent GTPase A"/>
    <property type="match status" value="1"/>
</dbReference>
<dbReference type="Proteomes" id="UP001465755">
    <property type="component" value="Unassembled WGS sequence"/>
</dbReference>
<dbReference type="Gene3D" id="2.40.50.140">
    <property type="entry name" value="Nucleic acid-binding proteins"/>
    <property type="match status" value="1"/>
</dbReference>
<dbReference type="InterPro" id="IPR030378">
    <property type="entry name" value="G_CP_dom"/>
</dbReference>
<dbReference type="InterPro" id="IPR016024">
    <property type="entry name" value="ARM-type_fold"/>
</dbReference>
<dbReference type="SUPFAM" id="SSF48371">
    <property type="entry name" value="ARM repeat"/>
    <property type="match status" value="1"/>
</dbReference>
<evidence type="ECO:0000256" key="2">
    <source>
        <dbReference type="ARBA" id="ARBA00023134"/>
    </source>
</evidence>
<gene>
    <name evidence="6" type="ORF">WJX73_007681</name>
</gene>
<organism evidence="6 7">
    <name type="scientific">Symbiochloris irregularis</name>
    <dbReference type="NCBI Taxonomy" id="706552"/>
    <lineage>
        <taxon>Eukaryota</taxon>
        <taxon>Viridiplantae</taxon>
        <taxon>Chlorophyta</taxon>
        <taxon>core chlorophytes</taxon>
        <taxon>Trebouxiophyceae</taxon>
        <taxon>Trebouxiales</taxon>
        <taxon>Trebouxiaceae</taxon>
        <taxon>Symbiochloris</taxon>
    </lineage>
</organism>
<evidence type="ECO:0000259" key="4">
    <source>
        <dbReference type="PROSITE" id="PS50936"/>
    </source>
</evidence>
<dbReference type="SUPFAM" id="SSF52540">
    <property type="entry name" value="P-loop containing nucleoside triphosphate hydrolases"/>
    <property type="match status" value="2"/>
</dbReference>
<protein>
    <recommendedName>
        <fullName evidence="8">Ribosome biogenesis GTPase RsgA</fullName>
    </recommendedName>
</protein>
<dbReference type="GO" id="GO:0005525">
    <property type="term" value="F:GTP binding"/>
    <property type="evidence" value="ECO:0007669"/>
    <property type="project" value="UniProtKB-KW"/>
</dbReference>
<dbReference type="Pfam" id="PF03193">
    <property type="entry name" value="RsgA_GTPase"/>
    <property type="match status" value="2"/>
</dbReference>
<evidence type="ECO:0000313" key="6">
    <source>
        <dbReference type="EMBL" id="KAK9813567.1"/>
    </source>
</evidence>
<dbReference type="PROSITE" id="PS51721">
    <property type="entry name" value="G_CP"/>
    <property type="match status" value="1"/>
</dbReference>
<feature type="region of interest" description="Disordered" evidence="3">
    <location>
        <begin position="255"/>
        <end position="274"/>
    </location>
</feature>
<feature type="region of interest" description="Disordered" evidence="3">
    <location>
        <begin position="1570"/>
        <end position="1626"/>
    </location>
</feature>
<evidence type="ECO:0000256" key="3">
    <source>
        <dbReference type="SAM" id="MobiDB-lite"/>
    </source>
</evidence>
<evidence type="ECO:0000259" key="5">
    <source>
        <dbReference type="PROSITE" id="PS51721"/>
    </source>
</evidence>
<feature type="compositionally biased region" description="Acidic residues" evidence="3">
    <location>
        <begin position="1612"/>
        <end position="1626"/>
    </location>
</feature>
<keyword evidence="2" id="KW-0342">GTP-binding</keyword>
<reference evidence="6 7" key="1">
    <citation type="journal article" date="2024" name="Nat. Commun.">
        <title>Phylogenomics reveals the evolutionary origins of lichenization in chlorophyte algae.</title>
        <authorList>
            <person name="Puginier C."/>
            <person name="Libourel C."/>
            <person name="Otte J."/>
            <person name="Skaloud P."/>
            <person name="Haon M."/>
            <person name="Grisel S."/>
            <person name="Petersen M."/>
            <person name="Berrin J.G."/>
            <person name="Delaux P.M."/>
            <person name="Dal Grande F."/>
            <person name="Keller J."/>
        </authorList>
    </citation>
    <scope>NUCLEOTIDE SEQUENCE [LARGE SCALE GENOMIC DNA]</scope>
    <source>
        <strain evidence="6 7">SAG 2036</strain>
    </source>
</reference>
<keyword evidence="1" id="KW-0547">Nucleotide-binding</keyword>
<dbReference type="HAMAP" id="MF_01820">
    <property type="entry name" value="GTPase_RsgA"/>
    <property type="match status" value="1"/>
</dbReference>
<dbReference type="PROSITE" id="PS50936">
    <property type="entry name" value="ENGC_GTPASE"/>
    <property type="match status" value="1"/>
</dbReference>
<feature type="compositionally biased region" description="Basic residues" evidence="3">
    <location>
        <begin position="1594"/>
        <end position="1604"/>
    </location>
</feature>
<feature type="domain" description="CP-type G" evidence="5">
    <location>
        <begin position="1270"/>
        <end position="1498"/>
    </location>
</feature>
<dbReference type="InterPro" id="IPR010914">
    <property type="entry name" value="RsgA_GTPase_dom"/>
</dbReference>
<evidence type="ECO:0000313" key="7">
    <source>
        <dbReference type="Proteomes" id="UP001465755"/>
    </source>
</evidence>
<dbReference type="CDD" id="cd01854">
    <property type="entry name" value="YjeQ_EngC"/>
    <property type="match status" value="1"/>
</dbReference>
<dbReference type="InterPro" id="IPR004881">
    <property type="entry name" value="Ribosome_biogen_GTPase_RsgA"/>
</dbReference>
<dbReference type="GO" id="GO:0003924">
    <property type="term" value="F:GTPase activity"/>
    <property type="evidence" value="ECO:0007669"/>
    <property type="project" value="InterPro"/>
</dbReference>
<dbReference type="PANTHER" id="PTHR32120:SF11">
    <property type="entry name" value="SMALL RIBOSOMAL SUBUNIT BIOGENESIS GTPASE RSGA 1, MITOCHONDRIAL-RELATED"/>
    <property type="match status" value="1"/>
</dbReference>
<dbReference type="InterPro" id="IPR012340">
    <property type="entry name" value="NA-bd_OB-fold"/>
</dbReference>
<keyword evidence="7" id="KW-1185">Reference proteome</keyword>
<accession>A0AAW1PZQ8</accession>
<sequence length="1626" mass="170755">MSLREELEVDDVSRQSMALLQVLNALARDQDIGPLISTVCRVIVRGSAAPQCKRLAYDIVRAGGLSDSDWEDVIDGLKVDIGSGVNSQVQCAALCIIPLIPPVKLGAALSEGSLHPKITPALRSPLREVRAAALSCLGGIAAHPGLLNALGSSPAYAESVKEWIVGLGDALLDTSHAVASEAHACARIWLGDETPLEEPERTLKLQAATQLCSSALAAFPAVLSRAQLLPLNEQVNAAAMLVDLVRFASSHAVEPAKAPKPHTPPSGNNTLLGADVAPSAHVAPAAKPDVSMQISQVGEFLQPMLASLVPPLVYEAAKGLLTLGALLEGAQGPAAVQDTWAPLAVAALLELWERPPHGPARGQLLSLIVTNMHQLQPLAQVQLTKQLIPLVATVPAADIRARALANIWLGMITLELSARRAHRSEDRAVAAAELKTVLADHVIFELISGSPMHGQKESAPASAKYQAFREELVCTLLSALSSHQAGTMTGAAGSLAAEDPAAQQDIAGVLRAAATTHTRSSLLDWTSAARIALQGTKACMGWDRGDASGGMHASTAVVDMWLALLQHTLHAIHALGLPTDSTAFGREVAANYTSMRELLGQLLIHWKVLSPAVQPRALWLCCHHLTLGQALDAAWATLLKALAESLSGNEDASQARRSKAARAAAAEGILAAADSSSLSRGAADPFGAPSLDEASVMAEAAEVGLLAAERLTALVVHNAGDAVTPAMKELAASIAAVVSPQTHHGRGSPDSRDRCARMVNQLGRLVTAPTAPVPEDPAQQGQVAPLVPEPSHAVLQGYPLAAPYGSALQNTKRVTRYWALHDQVAAATAAAAAARAPATAAADASALAQSQETSSQLPSLLQVMSLVCDSQASGAAEEVTGPGDPLRLTIARELNLQAGTLSLNLSVSNRLPAEIKSIVVRVAVSGPIAADSRQPPLYKMAVLPAEGAITWRVGFRLTGFGPVKVQPLITLPAKSLVLPGDDPSLRTMPLTVSPLELLTRPSAPSPGPSFFLRWASLPHGVAYTGVARMPGAAGGAAVLAALEAGPWRLVSLQPLPAQGGFHAAFSGCTWDGVHLAMVALGHLIPSGEGGRVLCRIALRCASPSVATTLSDHPSGFLPALTQGALMESSCLSQYLLQLTVAGHRAQSPASHVCEAAPSVFGDFQPQLQPRRICRGELLFVRCQASDAATETTSAPVLQTEATGQVISAQANFMTVRVQQPTSSQTVDLLCTVRALLKKMQERVLVGDDVRVISIDWIDLRGVVSEVVPRRSELQHPPVANIDQVLLAFSLAEPPWDGQVATRFLVSAEGCGIPVTVLLNKADLVPPETQEAIQAQVESWGYRSILVSAETQQGIPELRACLHSQLSVVAGPSGVGKSSLINSLYLQQLKGTFVGAATSIAGLQQQNGAATGQPEALDAAAAAHQNGNGAVTAQASAQQQEPLVISVPEEAETSTASTIQLQPVGDVTSIGRGRHTTRHVALLEVAGGLLADTPGFNQPSLANLEASDLPDCFPEVRLRLNRCAFRNCQHLSEPGCAVRDDWPRHAWYAELLGELTAADDLARHRSASKLKRQGTARYKSQAGGDARKEALLNPKSHRRVNRKQVKQQMQSLLEEENHEGDSETEEE</sequence>
<dbReference type="InterPro" id="IPR027417">
    <property type="entry name" value="P-loop_NTPase"/>
</dbReference>
<dbReference type="Gene3D" id="3.40.50.300">
    <property type="entry name" value="P-loop containing nucleotide triphosphate hydrolases"/>
    <property type="match status" value="1"/>
</dbReference>
<evidence type="ECO:0000256" key="1">
    <source>
        <dbReference type="ARBA" id="ARBA00022741"/>
    </source>
</evidence>